<keyword evidence="6" id="KW-1185">Reference proteome</keyword>
<dbReference type="PANTHER" id="PTHR45750">
    <property type="entry name" value="GH11602P"/>
    <property type="match status" value="1"/>
</dbReference>
<dbReference type="EMBL" id="JABAYA010000106">
    <property type="protein sequence ID" value="KAF7725022.1"/>
    <property type="molecule type" value="Genomic_DNA"/>
</dbReference>
<keyword evidence="1 2" id="KW-0103">Bromodomain</keyword>
<dbReference type="Proteomes" id="UP000605846">
    <property type="component" value="Unassembled WGS sequence"/>
</dbReference>
<evidence type="ECO:0000313" key="5">
    <source>
        <dbReference type="EMBL" id="KAF7725022.1"/>
    </source>
</evidence>
<feature type="coiled-coil region" evidence="3">
    <location>
        <begin position="238"/>
        <end position="284"/>
    </location>
</feature>
<name>A0A8H7BKU6_9FUNG</name>
<sequence length="486" mass="56540">MPTQAIHRDADTARSRDVKLLKRTAKSKPTLPEITIDNLEAALLKQKLPEGSSLTEPGAFSNELQTPLTVRQIVLKLLPCVLNFESKEYVNEDNYNQYLAEFLREYSSHLAVHYGEQTDFASLEIHVQVEILKTLVDAVLDANDDALRPWKSQVPAAEMICETIEDWHKWMAKFSTSSRKPAERELAMQLQQIGSIAVRSLQAQQAAKVRREAKLKRMKEIEVTPRKRSKRLEKKYDKELEVRKMEEIQRQQQELEAIQRRHEKEKKEKLKEQEQEQIALAERNLKTQVYQIVDDLRTEYMRKHCVQNGRRSRVIENEKLAFFTYLSEKLSRSAGEKDRINKMRGWASLLSPANSVQVAHGSRQAKSLIQKLVFQGNGCSKATIRSVKAAKSFCELEHMTREDVKHYYQVVPEPMDIQTIYKKLMLNGYCHLKHRQGFEQFLYDLELIFTNCYMYYSEDSKEYQDAQTLESYVYNLSISVFGNGSS</sequence>
<dbReference type="GO" id="GO:0045944">
    <property type="term" value="P:positive regulation of transcription by RNA polymerase II"/>
    <property type="evidence" value="ECO:0007669"/>
    <property type="project" value="TreeGrafter"/>
</dbReference>
<dbReference type="GO" id="GO:0010484">
    <property type="term" value="F:histone H3 acetyltransferase activity"/>
    <property type="evidence" value="ECO:0007669"/>
    <property type="project" value="TreeGrafter"/>
</dbReference>
<dbReference type="AlphaFoldDB" id="A0A8H7BKU6"/>
<dbReference type="InterPro" id="IPR037800">
    <property type="entry name" value="GCN5"/>
</dbReference>
<dbReference type="PRINTS" id="PR00503">
    <property type="entry name" value="BROMODOMAIN"/>
</dbReference>
<evidence type="ECO:0000313" key="6">
    <source>
        <dbReference type="Proteomes" id="UP000605846"/>
    </source>
</evidence>
<dbReference type="InterPro" id="IPR036427">
    <property type="entry name" value="Bromodomain-like_sf"/>
</dbReference>
<dbReference type="PANTHER" id="PTHR45750:SF3">
    <property type="entry name" value="HISTONE ACETYLTRANSFERASE"/>
    <property type="match status" value="1"/>
</dbReference>
<keyword evidence="5" id="KW-0808">Transferase</keyword>
<dbReference type="InterPro" id="IPR001487">
    <property type="entry name" value="Bromodomain"/>
</dbReference>
<evidence type="ECO:0000256" key="2">
    <source>
        <dbReference type="PROSITE-ProRule" id="PRU00035"/>
    </source>
</evidence>
<dbReference type="SUPFAM" id="SSF47370">
    <property type="entry name" value="Bromodomain"/>
    <property type="match status" value="1"/>
</dbReference>
<evidence type="ECO:0000259" key="4">
    <source>
        <dbReference type="PROSITE" id="PS50014"/>
    </source>
</evidence>
<dbReference type="CDD" id="cd04369">
    <property type="entry name" value="Bromodomain"/>
    <property type="match status" value="1"/>
</dbReference>
<gene>
    <name evidence="5" type="primary">GCN5_1</name>
    <name evidence="5" type="ORF">EC973_000515</name>
</gene>
<reference evidence="5" key="1">
    <citation type="submission" date="2020-01" db="EMBL/GenBank/DDBJ databases">
        <title>Genome Sequencing of Three Apophysomyces-Like Fungal Strains Confirms a Novel Fungal Genus in the Mucoromycota with divergent Burkholderia-like Endosymbiotic Bacteria.</title>
        <authorList>
            <person name="Stajich J.E."/>
            <person name="Macias A.M."/>
            <person name="Carter-House D."/>
            <person name="Lovett B."/>
            <person name="Kasson L.R."/>
            <person name="Berry K."/>
            <person name="Grigoriev I."/>
            <person name="Chang Y."/>
            <person name="Spatafora J."/>
            <person name="Kasson M.T."/>
        </authorList>
    </citation>
    <scope>NUCLEOTIDE SEQUENCE</scope>
    <source>
        <strain evidence="5">NRRL A-21654</strain>
    </source>
</reference>
<keyword evidence="3" id="KW-0175">Coiled coil</keyword>
<dbReference type="Pfam" id="PF00439">
    <property type="entry name" value="Bromodomain"/>
    <property type="match status" value="1"/>
</dbReference>
<protein>
    <submittedName>
        <fullName evidence="5">Histone acetyltransferase</fullName>
    </submittedName>
</protein>
<dbReference type="Gene3D" id="1.20.920.10">
    <property type="entry name" value="Bromodomain-like"/>
    <property type="match status" value="1"/>
</dbReference>
<comment type="caution">
    <text evidence="5">The sequence shown here is derived from an EMBL/GenBank/DDBJ whole genome shotgun (WGS) entry which is preliminary data.</text>
</comment>
<dbReference type="PROSITE" id="PS50014">
    <property type="entry name" value="BROMODOMAIN_2"/>
    <property type="match status" value="1"/>
</dbReference>
<accession>A0A8H7BKU6</accession>
<feature type="domain" description="Bromo" evidence="4">
    <location>
        <begin position="385"/>
        <end position="463"/>
    </location>
</feature>
<proteinExistence type="predicted"/>
<dbReference type="GO" id="GO:0000123">
    <property type="term" value="C:histone acetyltransferase complex"/>
    <property type="evidence" value="ECO:0007669"/>
    <property type="project" value="TreeGrafter"/>
</dbReference>
<evidence type="ECO:0000256" key="1">
    <source>
        <dbReference type="ARBA" id="ARBA00023117"/>
    </source>
</evidence>
<organism evidence="5 6">
    <name type="scientific">Apophysomyces ossiformis</name>
    <dbReference type="NCBI Taxonomy" id="679940"/>
    <lineage>
        <taxon>Eukaryota</taxon>
        <taxon>Fungi</taxon>
        <taxon>Fungi incertae sedis</taxon>
        <taxon>Mucoromycota</taxon>
        <taxon>Mucoromycotina</taxon>
        <taxon>Mucoromycetes</taxon>
        <taxon>Mucorales</taxon>
        <taxon>Mucorineae</taxon>
        <taxon>Mucoraceae</taxon>
        <taxon>Apophysomyces</taxon>
    </lineage>
</organism>
<dbReference type="SMART" id="SM00297">
    <property type="entry name" value="BROMO"/>
    <property type="match status" value="1"/>
</dbReference>
<evidence type="ECO:0000256" key="3">
    <source>
        <dbReference type="SAM" id="Coils"/>
    </source>
</evidence>
<dbReference type="OrthoDB" id="303107at2759"/>